<comment type="caution">
    <text evidence="2">The sequence shown here is derived from an EMBL/GenBank/DDBJ whole genome shotgun (WGS) entry which is preliminary data.</text>
</comment>
<dbReference type="Proteomes" id="UP000657918">
    <property type="component" value="Unassembled WGS sequence"/>
</dbReference>
<dbReference type="AlphaFoldDB" id="A0A835JZ22"/>
<feature type="chain" id="PRO_5032574047" description="Secreted protein" evidence="1">
    <location>
        <begin position="17"/>
        <end position="87"/>
    </location>
</feature>
<accession>A0A835JZ22</accession>
<protein>
    <recommendedName>
        <fullName evidence="4">Secreted protein</fullName>
    </recommendedName>
</protein>
<organism evidence="2 3">
    <name type="scientific">Salix dunnii</name>
    <dbReference type="NCBI Taxonomy" id="1413687"/>
    <lineage>
        <taxon>Eukaryota</taxon>
        <taxon>Viridiplantae</taxon>
        <taxon>Streptophyta</taxon>
        <taxon>Embryophyta</taxon>
        <taxon>Tracheophyta</taxon>
        <taxon>Spermatophyta</taxon>
        <taxon>Magnoliopsida</taxon>
        <taxon>eudicotyledons</taxon>
        <taxon>Gunneridae</taxon>
        <taxon>Pentapetalae</taxon>
        <taxon>rosids</taxon>
        <taxon>fabids</taxon>
        <taxon>Malpighiales</taxon>
        <taxon>Salicaceae</taxon>
        <taxon>Saliceae</taxon>
        <taxon>Salix</taxon>
    </lineage>
</organism>
<evidence type="ECO:0008006" key="4">
    <source>
        <dbReference type="Google" id="ProtNLM"/>
    </source>
</evidence>
<sequence>MCLYHLLCFFLKSSLALLDFLMHRNRLSVVSNPSNMDLYSQSFSNPSKFSSWSDRRLEWEGMCAWSSQSLRCSILLHLIMVERLSGL</sequence>
<dbReference type="OrthoDB" id="850481at2759"/>
<gene>
    <name evidence="2" type="ORF">SADUNF_Sadunf07G0048200</name>
</gene>
<evidence type="ECO:0000313" key="2">
    <source>
        <dbReference type="EMBL" id="KAF9678568.1"/>
    </source>
</evidence>
<evidence type="ECO:0000256" key="1">
    <source>
        <dbReference type="SAM" id="SignalP"/>
    </source>
</evidence>
<keyword evidence="1" id="KW-0732">Signal</keyword>
<feature type="signal peptide" evidence="1">
    <location>
        <begin position="1"/>
        <end position="16"/>
    </location>
</feature>
<keyword evidence="3" id="KW-1185">Reference proteome</keyword>
<reference evidence="2 3" key="1">
    <citation type="submission" date="2020-10" db="EMBL/GenBank/DDBJ databases">
        <title>Plant Genome Project.</title>
        <authorList>
            <person name="Zhang R.-G."/>
        </authorList>
    </citation>
    <scope>NUCLEOTIDE SEQUENCE [LARGE SCALE GENOMIC DNA]</scope>
    <source>
        <strain evidence="2">FAFU-HL-1</strain>
        <tissue evidence="2">Leaf</tissue>
    </source>
</reference>
<evidence type="ECO:0000313" key="3">
    <source>
        <dbReference type="Proteomes" id="UP000657918"/>
    </source>
</evidence>
<dbReference type="EMBL" id="JADGMS010000007">
    <property type="protein sequence ID" value="KAF9678568.1"/>
    <property type="molecule type" value="Genomic_DNA"/>
</dbReference>
<name>A0A835JZ22_9ROSI</name>
<proteinExistence type="predicted"/>